<evidence type="ECO:0000313" key="3">
    <source>
        <dbReference type="Proteomes" id="UP001597151"/>
    </source>
</evidence>
<protein>
    <submittedName>
        <fullName evidence="2">Uncharacterized protein</fullName>
    </submittedName>
</protein>
<organism evidence="2 3">
    <name type="scientific">Seohaeicola saemankumensis</name>
    <dbReference type="NCBI Taxonomy" id="481181"/>
    <lineage>
        <taxon>Bacteria</taxon>
        <taxon>Pseudomonadati</taxon>
        <taxon>Pseudomonadota</taxon>
        <taxon>Alphaproteobacteria</taxon>
        <taxon>Rhodobacterales</taxon>
        <taxon>Roseobacteraceae</taxon>
        <taxon>Seohaeicola</taxon>
    </lineage>
</organism>
<evidence type="ECO:0000313" key="2">
    <source>
        <dbReference type="EMBL" id="MFD1193985.1"/>
    </source>
</evidence>
<keyword evidence="1" id="KW-1133">Transmembrane helix</keyword>
<gene>
    <name evidence="2" type="ORF">ACFQ3C_04825</name>
</gene>
<reference evidence="3" key="1">
    <citation type="journal article" date="2019" name="Int. J. Syst. Evol. Microbiol.">
        <title>The Global Catalogue of Microorganisms (GCM) 10K type strain sequencing project: providing services to taxonomists for standard genome sequencing and annotation.</title>
        <authorList>
            <consortium name="The Broad Institute Genomics Platform"/>
            <consortium name="The Broad Institute Genome Sequencing Center for Infectious Disease"/>
            <person name="Wu L."/>
            <person name="Ma J."/>
        </authorList>
    </citation>
    <scope>NUCLEOTIDE SEQUENCE [LARGE SCALE GENOMIC DNA]</scope>
    <source>
        <strain evidence="3">CCUG 55328</strain>
    </source>
</reference>
<dbReference type="RefSeq" id="WP_380789337.1">
    <property type="nucleotide sequence ID" value="NZ_JBHTKR010000002.1"/>
</dbReference>
<sequence length="116" mass="12936">MSDAFFEFDNRIRRINRKRINLAGGYVSVVGDDGLIVVKPRRKRARVPVKSFLFLAIGLVAFKAMIVVGLGQPVYQDRLDKLSAGSTIERAGAWVMQMDPLTITLATTIRAQLPNF</sequence>
<keyword evidence="1" id="KW-0472">Membrane</keyword>
<name>A0ABW3TE22_9RHOB</name>
<comment type="caution">
    <text evidence="2">The sequence shown here is derived from an EMBL/GenBank/DDBJ whole genome shotgun (WGS) entry which is preliminary data.</text>
</comment>
<dbReference type="EMBL" id="JBHTKR010000002">
    <property type="protein sequence ID" value="MFD1193985.1"/>
    <property type="molecule type" value="Genomic_DNA"/>
</dbReference>
<dbReference type="Proteomes" id="UP001597151">
    <property type="component" value="Unassembled WGS sequence"/>
</dbReference>
<keyword evidence="1" id="KW-0812">Transmembrane</keyword>
<feature type="transmembrane region" description="Helical" evidence="1">
    <location>
        <begin position="51"/>
        <end position="71"/>
    </location>
</feature>
<evidence type="ECO:0000256" key="1">
    <source>
        <dbReference type="SAM" id="Phobius"/>
    </source>
</evidence>
<proteinExistence type="predicted"/>
<accession>A0ABW3TE22</accession>
<keyword evidence="3" id="KW-1185">Reference proteome</keyword>